<dbReference type="STRING" id="42155.A0A0R3Q4I6"/>
<gene>
    <name evidence="2" type="ORF">BTMF_LOCUS568</name>
</gene>
<reference evidence="4" key="1">
    <citation type="submission" date="2017-02" db="UniProtKB">
        <authorList>
            <consortium name="WormBaseParasite"/>
        </authorList>
    </citation>
    <scope>IDENTIFICATION</scope>
</reference>
<reference evidence="2 3" key="2">
    <citation type="submission" date="2018-11" db="EMBL/GenBank/DDBJ databases">
        <authorList>
            <consortium name="Pathogen Informatics"/>
        </authorList>
    </citation>
    <scope>NUCLEOTIDE SEQUENCE [LARGE SCALE GENOMIC DNA]</scope>
</reference>
<sequence>MFQRWSGRVQSNWKNTRLTQNISGANENESGNDNGDVCEDVVELKRRLLPTLIAAYEQVDKYVNQRNL</sequence>
<feature type="region of interest" description="Disordered" evidence="1">
    <location>
        <begin position="16"/>
        <end position="35"/>
    </location>
</feature>
<proteinExistence type="predicted"/>
<feature type="compositionally biased region" description="Polar residues" evidence="1">
    <location>
        <begin position="16"/>
        <end position="33"/>
    </location>
</feature>
<protein>
    <submittedName>
        <fullName evidence="2 4">Uncharacterized protein</fullName>
    </submittedName>
</protein>
<evidence type="ECO:0000313" key="4">
    <source>
        <dbReference type="WBParaSite" id="BTMF_0000122101-mRNA-1"/>
    </source>
</evidence>
<keyword evidence="3" id="KW-1185">Reference proteome</keyword>
<evidence type="ECO:0000313" key="2">
    <source>
        <dbReference type="EMBL" id="VDO08030.1"/>
    </source>
</evidence>
<evidence type="ECO:0000313" key="3">
    <source>
        <dbReference type="Proteomes" id="UP000280834"/>
    </source>
</evidence>
<dbReference type="Proteomes" id="UP000280834">
    <property type="component" value="Unassembled WGS sequence"/>
</dbReference>
<name>A0A0R3Q4I6_9BILA</name>
<dbReference type="WBParaSite" id="BTMF_0000122101-mRNA-1">
    <property type="protein sequence ID" value="BTMF_0000122101-mRNA-1"/>
    <property type="gene ID" value="BTMF_0000122101"/>
</dbReference>
<dbReference type="EMBL" id="UZAG01000321">
    <property type="protein sequence ID" value="VDO08030.1"/>
    <property type="molecule type" value="Genomic_DNA"/>
</dbReference>
<dbReference type="AlphaFoldDB" id="A0A0R3Q4I6"/>
<organism evidence="4">
    <name type="scientific">Brugia timori</name>
    <dbReference type="NCBI Taxonomy" id="42155"/>
    <lineage>
        <taxon>Eukaryota</taxon>
        <taxon>Metazoa</taxon>
        <taxon>Ecdysozoa</taxon>
        <taxon>Nematoda</taxon>
        <taxon>Chromadorea</taxon>
        <taxon>Rhabditida</taxon>
        <taxon>Spirurina</taxon>
        <taxon>Spiruromorpha</taxon>
        <taxon>Filarioidea</taxon>
        <taxon>Onchocercidae</taxon>
        <taxon>Brugia</taxon>
    </lineage>
</organism>
<evidence type="ECO:0000256" key="1">
    <source>
        <dbReference type="SAM" id="MobiDB-lite"/>
    </source>
</evidence>
<accession>A0A0R3Q4I6</accession>